<evidence type="ECO:0000256" key="1">
    <source>
        <dbReference type="SAM" id="Phobius"/>
    </source>
</evidence>
<organism evidence="2 3">
    <name type="scientific">Kingella denitrificans ATCC 33394</name>
    <dbReference type="NCBI Taxonomy" id="888741"/>
    <lineage>
        <taxon>Bacteria</taxon>
        <taxon>Pseudomonadati</taxon>
        <taxon>Pseudomonadota</taxon>
        <taxon>Betaproteobacteria</taxon>
        <taxon>Neisseriales</taxon>
        <taxon>Neisseriaceae</taxon>
        <taxon>Kingella</taxon>
    </lineage>
</organism>
<comment type="caution">
    <text evidence="2">The sequence shown here is derived from an EMBL/GenBank/DDBJ whole genome shotgun (WGS) entry which is preliminary data.</text>
</comment>
<evidence type="ECO:0000313" key="2">
    <source>
        <dbReference type="EMBL" id="EGC18385.1"/>
    </source>
</evidence>
<sequence>MQAALMQLGGVRVQGDSTFYSVSGFGTVIMTIYVLTVVTVMGFILILLPSFSNASSVRQMLISIPLILFWLWMTEYYWFGLTTRTFAKTTPNSLILYGAFGRVRQRFDLSECTFSEAKDRRGFSLRVRQQNRYFSRIIDLTSCANPQALIFELTMQ</sequence>
<reference evidence="2 3" key="1">
    <citation type="submission" date="2011-01" db="EMBL/GenBank/DDBJ databases">
        <authorList>
            <person name="Muzny D."/>
            <person name="Qin X."/>
            <person name="Deng J."/>
            <person name="Jiang H."/>
            <person name="Liu Y."/>
            <person name="Qu J."/>
            <person name="Song X.-Z."/>
            <person name="Zhang L."/>
            <person name="Thornton R."/>
            <person name="Coyle M."/>
            <person name="Francisco L."/>
            <person name="Jackson L."/>
            <person name="Javaid M."/>
            <person name="Korchina V."/>
            <person name="Kovar C."/>
            <person name="Mata R."/>
            <person name="Mathew T."/>
            <person name="Ngo R."/>
            <person name="Nguyen L."/>
            <person name="Nguyen N."/>
            <person name="Okwuonu G."/>
            <person name="Ongeri F."/>
            <person name="Pham C."/>
            <person name="Simmons D."/>
            <person name="Wilczek-Boney K."/>
            <person name="Hale W."/>
            <person name="Jakkamsetti A."/>
            <person name="Pham P."/>
            <person name="Ruth R."/>
            <person name="San Lucas F."/>
            <person name="Warren J."/>
            <person name="Zhang J."/>
            <person name="Zhao Z."/>
            <person name="Zhou C."/>
            <person name="Zhu D."/>
            <person name="Lee S."/>
            <person name="Bess C."/>
            <person name="Blankenburg K."/>
            <person name="Forbes L."/>
            <person name="Fu Q."/>
            <person name="Gubbala S."/>
            <person name="Hirani K."/>
            <person name="Jayaseelan J.C."/>
            <person name="Lara F."/>
            <person name="Munidasa M."/>
            <person name="Palculict T."/>
            <person name="Patil S."/>
            <person name="Pu L.-L."/>
            <person name="Saada N."/>
            <person name="Tang L."/>
            <person name="Weissenberger G."/>
            <person name="Zhu Y."/>
            <person name="Hemphill L."/>
            <person name="Shang Y."/>
            <person name="Youmans B."/>
            <person name="Ayvaz T."/>
            <person name="Ross M."/>
            <person name="Santibanez J."/>
            <person name="Aqrawi P."/>
            <person name="Gross S."/>
            <person name="Joshi V."/>
            <person name="Fowler G."/>
            <person name="Nazareth L."/>
            <person name="Reid J."/>
            <person name="Worley K."/>
            <person name="Petrosino J."/>
            <person name="Highlander S."/>
            <person name="Gibbs R."/>
        </authorList>
    </citation>
    <scope>NUCLEOTIDE SEQUENCE [LARGE SCALE GENOMIC DNA]</scope>
    <source>
        <strain evidence="2 3">ATCC 33394</strain>
    </source>
</reference>
<gene>
    <name evidence="2" type="ORF">HMPREF9098_0191</name>
</gene>
<evidence type="ECO:0000313" key="3">
    <source>
        <dbReference type="Proteomes" id="UP000004088"/>
    </source>
</evidence>
<feature type="transmembrane region" description="Helical" evidence="1">
    <location>
        <begin position="25"/>
        <end position="48"/>
    </location>
</feature>
<dbReference type="HOGENOM" id="CLU_1684226_0_0_4"/>
<keyword evidence="1" id="KW-0472">Membrane</keyword>
<dbReference type="EMBL" id="AEWV01000005">
    <property type="protein sequence ID" value="EGC18385.1"/>
    <property type="molecule type" value="Genomic_DNA"/>
</dbReference>
<dbReference type="STRING" id="888741.HMPREF9098_0191"/>
<dbReference type="AlphaFoldDB" id="F0EWF7"/>
<accession>F0EWF7</accession>
<keyword evidence="3" id="KW-1185">Reference proteome</keyword>
<protein>
    <submittedName>
        <fullName evidence="2">Uncharacterized protein</fullName>
    </submittedName>
</protein>
<name>F0EWF7_9NEIS</name>
<keyword evidence="1" id="KW-0812">Transmembrane</keyword>
<dbReference type="RefSeq" id="WP_003781050.1">
    <property type="nucleotide sequence ID" value="NZ_GL870929.1"/>
</dbReference>
<feature type="transmembrane region" description="Helical" evidence="1">
    <location>
        <begin position="60"/>
        <end position="79"/>
    </location>
</feature>
<proteinExistence type="predicted"/>
<keyword evidence="1" id="KW-1133">Transmembrane helix</keyword>
<dbReference type="Proteomes" id="UP000004088">
    <property type="component" value="Unassembled WGS sequence"/>
</dbReference>